<dbReference type="NCBIfam" id="NF033788">
    <property type="entry name" value="HTH_metalloreg"/>
    <property type="match status" value="1"/>
</dbReference>
<dbReference type="InterPro" id="IPR036390">
    <property type="entry name" value="WH_DNA-bd_sf"/>
</dbReference>
<keyword evidence="1" id="KW-0805">Transcription regulation</keyword>
<feature type="region of interest" description="Disordered" evidence="4">
    <location>
        <begin position="116"/>
        <end position="135"/>
    </location>
</feature>
<dbReference type="OrthoDB" id="9804742at2"/>
<dbReference type="Gene3D" id="1.10.10.10">
    <property type="entry name" value="Winged helix-like DNA-binding domain superfamily/Winged helix DNA-binding domain"/>
    <property type="match status" value="1"/>
</dbReference>
<reference evidence="6 7" key="1">
    <citation type="submission" date="2019-09" db="EMBL/GenBank/DDBJ databases">
        <title>YIM 48816 draft genome.</title>
        <authorList>
            <person name="Jiang L."/>
        </authorList>
    </citation>
    <scope>NUCLEOTIDE SEQUENCE [LARGE SCALE GENOMIC DNA]</scope>
    <source>
        <strain evidence="6 7">YIM 48816</strain>
    </source>
</reference>
<gene>
    <name evidence="6" type="ORF">F6X53_08365</name>
</gene>
<dbReference type="PANTHER" id="PTHR43132:SF2">
    <property type="entry name" value="ARSENICAL RESISTANCE OPERON REPRESSOR ARSR-RELATED"/>
    <property type="match status" value="1"/>
</dbReference>
<evidence type="ECO:0000313" key="7">
    <source>
        <dbReference type="Proteomes" id="UP000474159"/>
    </source>
</evidence>
<dbReference type="CDD" id="cd00090">
    <property type="entry name" value="HTH_ARSR"/>
    <property type="match status" value="1"/>
</dbReference>
<feature type="domain" description="HTH arsR-type" evidence="5">
    <location>
        <begin position="1"/>
        <end position="95"/>
    </location>
</feature>
<dbReference type="InterPro" id="IPR051011">
    <property type="entry name" value="Metal_resp_trans_reg"/>
</dbReference>
<dbReference type="PROSITE" id="PS50987">
    <property type="entry name" value="HTH_ARSR_2"/>
    <property type="match status" value="1"/>
</dbReference>
<evidence type="ECO:0000259" key="5">
    <source>
        <dbReference type="PROSITE" id="PS50987"/>
    </source>
</evidence>
<sequence length="135" mass="14118">MDEPQALAAFAALGQAHRLRVVRALVTAGPTGLAAGLLAEAVGIASTNLSFHLKELSHAGLITSRREGKSVIYSAAYAGLSDLVQFLMRDCCQGRPEVCAPAVAALSACACPPSPARFEPGPSRRRRREAIAKPP</sequence>
<dbReference type="PANTHER" id="PTHR43132">
    <property type="entry name" value="ARSENICAL RESISTANCE OPERON REPRESSOR ARSR-RELATED"/>
    <property type="match status" value="1"/>
</dbReference>
<proteinExistence type="predicted"/>
<organism evidence="6 7">
    <name type="scientific">Methylobacterium soli</name>
    <dbReference type="NCBI Taxonomy" id="553447"/>
    <lineage>
        <taxon>Bacteria</taxon>
        <taxon>Pseudomonadati</taxon>
        <taxon>Pseudomonadota</taxon>
        <taxon>Alphaproteobacteria</taxon>
        <taxon>Hyphomicrobiales</taxon>
        <taxon>Methylobacteriaceae</taxon>
        <taxon>Methylobacterium</taxon>
    </lineage>
</organism>
<dbReference type="Pfam" id="PF12840">
    <property type="entry name" value="HTH_20"/>
    <property type="match status" value="1"/>
</dbReference>
<dbReference type="InterPro" id="IPR011991">
    <property type="entry name" value="ArsR-like_HTH"/>
</dbReference>
<dbReference type="InterPro" id="IPR001845">
    <property type="entry name" value="HTH_ArsR_DNA-bd_dom"/>
</dbReference>
<keyword evidence="3" id="KW-0804">Transcription</keyword>
<protein>
    <submittedName>
        <fullName evidence="6">Helix-turn-helix transcriptional regulator</fullName>
    </submittedName>
</protein>
<comment type="caution">
    <text evidence="6">The sequence shown here is derived from an EMBL/GenBank/DDBJ whole genome shotgun (WGS) entry which is preliminary data.</text>
</comment>
<dbReference type="RefSeq" id="WP_150999435.1">
    <property type="nucleotide sequence ID" value="NZ_BPQY01000355.1"/>
</dbReference>
<evidence type="ECO:0000256" key="1">
    <source>
        <dbReference type="ARBA" id="ARBA00023015"/>
    </source>
</evidence>
<dbReference type="AlphaFoldDB" id="A0A6L3T1B4"/>
<keyword evidence="2" id="KW-0238">DNA-binding</keyword>
<evidence type="ECO:0000256" key="3">
    <source>
        <dbReference type="ARBA" id="ARBA00023163"/>
    </source>
</evidence>
<evidence type="ECO:0000313" key="6">
    <source>
        <dbReference type="EMBL" id="KAB1079773.1"/>
    </source>
</evidence>
<dbReference type="SUPFAM" id="SSF46785">
    <property type="entry name" value="Winged helix' DNA-binding domain"/>
    <property type="match status" value="1"/>
</dbReference>
<dbReference type="InterPro" id="IPR036388">
    <property type="entry name" value="WH-like_DNA-bd_sf"/>
</dbReference>
<evidence type="ECO:0000256" key="4">
    <source>
        <dbReference type="SAM" id="MobiDB-lite"/>
    </source>
</evidence>
<dbReference type="PRINTS" id="PR00778">
    <property type="entry name" value="HTHARSR"/>
</dbReference>
<accession>A0A6L3T1B4</accession>
<dbReference type="GO" id="GO:0003677">
    <property type="term" value="F:DNA binding"/>
    <property type="evidence" value="ECO:0007669"/>
    <property type="project" value="UniProtKB-KW"/>
</dbReference>
<keyword evidence="7" id="KW-1185">Reference proteome</keyword>
<dbReference type="Proteomes" id="UP000474159">
    <property type="component" value="Unassembled WGS sequence"/>
</dbReference>
<dbReference type="EMBL" id="VZZK01000007">
    <property type="protein sequence ID" value="KAB1079773.1"/>
    <property type="molecule type" value="Genomic_DNA"/>
</dbReference>
<dbReference type="SMART" id="SM00418">
    <property type="entry name" value="HTH_ARSR"/>
    <property type="match status" value="1"/>
</dbReference>
<evidence type="ECO:0000256" key="2">
    <source>
        <dbReference type="ARBA" id="ARBA00023125"/>
    </source>
</evidence>
<name>A0A6L3T1B4_9HYPH</name>
<dbReference type="GO" id="GO:0003700">
    <property type="term" value="F:DNA-binding transcription factor activity"/>
    <property type="evidence" value="ECO:0007669"/>
    <property type="project" value="InterPro"/>
</dbReference>